<feature type="transmembrane region" description="Helical" evidence="1">
    <location>
        <begin position="78"/>
        <end position="101"/>
    </location>
</feature>
<dbReference type="Proteomes" id="UP000570166">
    <property type="component" value="Unassembled WGS sequence"/>
</dbReference>
<name>A0A838L8C3_9SPHN</name>
<dbReference type="AlphaFoldDB" id="A0A838L8C3"/>
<evidence type="ECO:0000256" key="1">
    <source>
        <dbReference type="SAM" id="Phobius"/>
    </source>
</evidence>
<reference evidence="2 3" key="1">
    <citation type="submission" date="2020-07" db="EMBL/GenBank/DDBJ databases">
        <authorList>
            <person name="Sun Q."/>
        </authorList>
    </citation>
    <scope>NUCLEOTIDE SEQUENCE [LARGE SCALE GENOMIC DNA]</scope>
    <source>
        <strain evidence="2 3">CGMCC 1.13654</strain>
    </source>
</reference>
<keyword evidence="1" id="KW-0812">Transmembrane</keyword>
<accession>A0A838L8C3</accession>
<keyword evidence="1" id="KW-1133">Transmembrane helix</keyword>
<sequence>MSKLGVWSRLAIVLSAIWLAGGSAGLYLWTVGGDMHLAEQHRELCETLNREYPRARQDCWKDYNEAVAEEPRGQMFKLSALLVGGSLALAWLIYAAIYYTVRWVLAGRRSKSL</sequence>
<comment type="caution">
    <text evidence="2">The sequence shown here is derived from an EMBL/GenBank/DDBJ whole genome shotgun (WGS) entry which is preliminary data.</text>
</comment>
<gene>
    <name evidence="2" type="ORF">HZF05_13805</name>
</gene>
<evidence type="ECO:0000313" key="3">
    <source>
        <dbReference type="Proteomes" id="UP000570166"/>
    </source>
</evidence>
<protein>
    <recommendedName>
        <fullName evidence="4">Transmembrane protein</fullName>
    </recommendedName>
</protein>
<feature type="transmembrane region" description="Helical" evidence="1">
    <location>
        <begin position="7"/>
        <end position="29"/>
    </location>
</feature>
<evidence type="ECO:0000313" key="2">
    <source>
        <dbReference type="EMBL" id="MBA2935160.1"/>
    </source>
</evidence>
<keyword evidence="3" id="KW-1185">Reference proteome</keyword>
<dbReference type="EMBL" id="JACEIB010000023">
    <property type="protein sequence ID" value="MBA2935160.1"/>
    <property type="molecule type" value="Genomic_DNA"/>
</dbReference>
<keyword evidence="1" id="KW-0472">Membrane</keyword>
<proteinExistence type="predicted"/>
<dbReference type="RefSeq" id="WP_160366209.1">
    <property type="nucleotide sequence ID" value="NZ_JACEIB010000023.1"/>
</dbReference>
<evidence type="ECO:0008006" key="4">
    <source>
        <dbReference type="Google" id="ProtNLM"/>
    </source>
</evidence>
<organism evidence="2 3">
    <name type="scientific">Sphingomonas chungangi</name>
    <dbReference type="NCBI Taxonomy" id="2683589"/>
    <lineage>
        <taxon>Bacteria</taxon>
        <taxon>Pseudomonadati</taxon>
        <taxon>Pseudomonadota</taxon>
        <taxon>Alphaproteobacteria</taxon>
        <taxon>Sphingomonadales</taxon>
        <taxon>Sphingomonadaceae</taxon>
        <taxon>Sphingomonas</taxon>
    </lineage>
</organism>